<dbReference type="SMART" id="SM00304">
    <property type="entry name" value="HAMP"/>
    <property type="match status" value="2"/>
</dbReference>
<organism evidence="13 14">
    <name type="scientific">Seongchinamella unica</name>
    <dbReference type="NCBI Taxonomy" id="2547392"/>
    <lineage>
        <taxon>Bacteria</taxon>
        <taxon>Pseudomonadati</taxon>
        <taxon>Pseudomonadota</taxon>
        <taxon>Gammaproteobacteria</taxon>
        <taxon>Cellvibrionales</taxon>
        <taxon>Halieaceae</taxon>
        <taxon>Seongchinamella</taxon>
    </lineage>
</organism>
<keyword evidence="7" id="KW-0418">Kinase</keyword>
<comment type="subcellular location">
    <subcellularLocation>
        <location evidence="2">Membrane</location>
    </subcellularLocation>
</comment>
<comment type="caution">
    <text evidence="13">The sequence shown here is derived from an EMBL/GenBank/DDBJ whole genome shotgun (WGS) entry which is preliminary data.</text>
</comment>
<proteinExistence type="predicted"/>
<dbReference type="GO" id="GO:0000155">
    <property type="term" value="F:phosphorelay sensor kinase activity"/>
    <property type="evidence" value="ECO:0007669"/>
    <property type="project" value="InterPro"/>
</dbReference>
<dbReference type="SUPFAM" id="SSF55874">
    <property type="entry name" value="ATPase domain of HSP90 chaperone/DNA topoisomerase II/histidine kinase"/>
    <property type="match status" value="1"/>
</dbReference>
<dbReference type="SUPFAM" id="SSF49344">
    <property type="entry name" value="CBD9-like"/>
    <property type="match status" value="1"/>
</dbReference>
<name>A0A4V2ZX74_9GAMM</name>
<dbReference type="InterPro" id="IPR036890">
    <property type="entry name" value="HATPase_C_sf"/>
</dbReference>
<protein>
    <recommendedName>
        <fullName evidence="3">histidine kinase</fullName>
        <ecNumber evidence="3">2.7.13.3</ecNumber>
    </recommendedName>
</protein>
<dbReference type="PANTHER" id="PTHR45436:SF5">
    <property type="entry name" value="SENSOR HISTIDINE KINASE TRCS"/>
    <property type="match status" value="1"/>
</dbReference>
<dbReference type="RefSeq" id="WP_133211601.1">
    <property type="nucleotide sequence ID" value="NZ_SMSE01000002.1"/>
</dbReference>
<dbReference type="SMART" id="SM00388">
    <property type="entry name" value="HisKA"/>
    <property type="match status" value="1"/>
</dbReference>
<dbReference type="EC" id="2.7.13.3" evidence="3"/>
<dbReference type="AlphaFoldDB" id="A0A4V2ZX74"/>
<dbReference type="PROSITE" id="PS50109">
    <property type="entry name" value="HIS_KIN"/>
    <property type="match status" value="1"/>
</dbReference>
<dbReference type="PANTHER" id="PTHR45436">
    <property type="entry name" value="SENSOR HISTIDINE KINASE YKOH"/>
    <property type="match status" value="1"/>
</dbReference>
<sequence>MERLTFSLRRQLILVSVLLLSLPWAGCQFIREMEGALRHGQEQALQATAEAVAAVIGARQELIYPDPARIVTREDPRPSVYALPAQHYISVDGYADGWEDIAEYTLSNPDLTAPLALSYRALTRGNSLFLLLKVQDPEVIYHNPGLSREPNGDRLILRTWRDGRRQEYVIATAAPGSVRAQAAGRRLRGIDPGRIAGFWQDARGGYTLELEIPLSYTGERLGFYVINTGARASGPVETLGNVSPLETRAPPWLIYSSDALQTALAPFAHGGRKIEVSDNQRWRVGELAPAASDASIPDTFWLLRLIYRSVLAETDLPSPPVAAQAGKMAGPGVAGALAGNPGSYRYRATGSSTHTLLSAAAPIRHQGQVIGSVLVSESGEQYLSLTDQAFSRLLGYSLFAIGLGALGLLGYASVLSLRIRRLSQAASRVIAPDGSISGAFPASGAADEIGELSRHYAALLEKLREYNDYLRTLSRKLSHELRTPIAIIQTSLENLEQEHQPDQAVYVNRARDGLDRLRRILDAMSEASRLEESIRSNPLILLDLVPLLQEVHKAYQAVYPQYAIGLAVDTVQARINGVPELIIQALDKLMDNAVSFSEPGAPITLSLGGKQGGWELAVSNVGPTLSPALAQSMFDPMVSQRASAGDTVHLGLGLHVVRLICEYHQGRVTASNLVNPPGVTVHMWFPRATSTT</sequence>
<evidence type="ECO:0000256" key="6">
    <source>
        <dbReference type="ARBA" id="ARBA00022692"/>
    </source>
</evidence>
<dbReference type="InterPro" id="IPR036097">
    <property type="entry name" value="HisK_dim/P_sf"/>
</dbReference>
<reference evidence="13 14" key="1">
    <citation type="submission" date="2019-03" db="EMBL/GenBank/DDBJ databases">
        <title>Seongchinamella monodicae gen. nov., sp. nov., a novel member of the Gammaproteobacteria isolated from a tidal mudflat of beach.</title>
        <authorList>
            <person name="Yang H.G."/>
            <person name="Kang J.W."/>
            <person name="Lee S.D."/>
        </authorList>
    </citation>
    <scope>NUCLEOTIDE SEQUENCE [LARGE SCALE GENOMIC DNA]</scope>
    <source>
        <strain evidence="13 14">GH4-78</strain>
    </source>
</reference>
<dbReference type="GO" id="GO:0016020">
    <property type="term" value="C:membrane"/>
    <property type="evidence" value="ECO:0007669"/>
    <property type="project" value="UniProtKB-SubCell"/>
</dbReference>
<evidence type="ECO:0000256" key="4">
    <source>
        <dbReference type="ARBA" id="ARBA00022553"/>
    </source>
</evidence>
<dbReference type="Proteomes" id="UP000295554">
    <property type="component" value="Unassembled WGS sequence"/>
</dbReference>
<dbReference type="OrthoDB" id="6735159at2"/>
<dbReference type="Gene3D" id="3.30.565.10">
    <property type="entry name" value="Histidine kinase-like ATPase, C-terminal domain"/>
    <property type="match status" value="1"/>
</dbReference>
<keyword evidence="14" id="KW-1185">Reference proteome</keyword>
<keyword evidence="5" id="KW-0808">Transferase</keyword>
<evidence type="ECO:0000256" key="2">
    <source>
        <dbReference type="ARBA" id="ARBA00004370"/>
    </source>
</evidence>
<comment type="catalytic activity">
    <reaction evidence="1">
        <text>ATP + protein L-histidine = ADP + protein N-phospho-L-histidine.</text>
        <dbReference type="EC" id="2.7.13.3"/>
    </reaction>
</comment>
<evidence type="ECO:0000313" key="13">
    <source>
        <dbReference type="EMBL" id="TDG13534.1"/>
    </source>
</evidence>
<evidence type="ECO:0000256" key="7">
    <source>
        <dbReference type="ARBA" id="ARBA00022777"/>
    </source>
</evidence>
<evidence type="ECO:0000256" key="5">
    <source>
        <dbReference type="ARBA" id="ARBA00022679"/>
    </source>
</evidence>
<evidence type="ECO:0000256" key="1">
    <source>
        <dbReference type="ARBA" id="ARBA00000085"/>
    </source>
</evidence>
<accession>A0A4V2ZX74</accession>
<evidence type="ECO:0000256" key="9">
    <source>
        <dbReference type="ARBA" id="ARBA00023012"/>
    </source>
</evidence>
<dbReference type="InterPro" id="IPR003660">
    <property type="entry name" value="HAMP_dom"/>
</dbReference>
<gene>
    <name evidence="13" type="ORF">E2F43_08335</name>
</gene>
<keyword evidence="9" id="KW-0902">Two-component regulatory system</keyword>
<dbReference type="InterPro" id="IPR003594">
    <property type="entry name" value="HATPase_dom"/>
</dbReference>
<dbReference type="Pfam" id="PF02518">
    <property type="entry name" value="HATPase_c"/>
    <property type="match status" value="1"/>
</dbReference>
<dbReference type="Pfam" id="PF00512">
    <property type="entry name" value="HisKA"/>
    <property type="match status" value="1"/>
</dbReference>
<dbReference type="CDD" id="cd00082">
    <property type="entry name" value="HisKA"/>
    <property type="match status" value="1"/>
</dbReference>
<evidence type="ECO:0000313" key="14">
    <source>
        <dbReference type="Proteomes" id="UP000295554"/>
    </source>
</evidence>
<dbReference type="EMBL" id="SMSE01000002">
    <property type="protein sequence ID" value="TDG13534.1"/>
    <property type="molecule type" value="Genomic_DNA"/>
</dbReference>
<keyword evidence="4" id="KW-0597">Phosphoprotein</keyword>
<evidence type="ECO:0000256" key="3">
    <source>
        <dbReference type="ARBA" id="ARBA00012438"/>
    </source>
</evidence>
<dbReference type="SUPFAM" id="SSF47384">
    <property type="entry name" value="Homodimeric domain of signal transducing histidine kinase"/>
    <property type="match status" value="1"/>
</dbReference>
<dbReference type="InterPro" id="IPR050428">
    <property type="entry name" value="TCS_sensor_his_kinase"/>
</dbReference>
<evidence type="ECO:0000256" key="10">
    <source>
        <dbReference type="SAM" id="Phobius"/>
    </source>
</evidence>
<dbReference type="Gene3D" id="1.10.287.130">
    <property type="match status" value="1"/>
</dbReference>
<keyword evidence="8 10" id="KW-1133">Transmembrane helix</keyword>
<dbReference type="PROSITE" id="PS50885">
    <property type="entry name" value="HAMP"/>
    <property type="match status" value="1"/>
</dbReference>
<evidence type="ECO:0000256" key="8">
    <source>
        <dbReference type="ARBA" id="ARBA00022989"/>
    </source>
</evidence>
<dbReference type="Gene3D" id="2.60.40.1190">
    <property type="match status" value="1"/>
</dbReference>
<dbReference type="SMART" id="SM00387">
    <property type="entry name" value="HATPase_c"/>
    <property type="match status" value="1"/>
</dbReference>
<dbReference type="InterPro" id="IPR005467">
    <property type="entry name" value="His_kinase_dom"/>
</dbReference>
<keyword evidence="10" id="KW-0472">Membrane</keyword>
<evidence type="ECO:0000259" key="12">
    <source>
        <dbReference type="PROSITE" id="PS50885"/>
    </source>
</evidence>
<dbReference type="InterPro" id="IPR003661">
    <property type="entry name" value="HisK_dim/P_dom"/>
</dbReference>
<feature type="domain" description="Histidine kinase" evidence="11">
    <location>
        <begin position="476"/>
        <end position="689"/>
    </location>
</feature>
<feature type="transmembrane region" description="Helical" evidence="10">
    <location>
        <begin position="393"/>
        <end position="414"/>
    </location>
</feature>
<evidence type="ECO:0000259" key="11">
    <source>
        <dbReference type="PROSITE" id="PS50109"/>
    </source>
</evidence>
<keyword evidence="6 10" id="KW-0812">Transmembrane</keyword>
<feature type="domain" description="HAMP" evidence="12">
    <location>
        <begin position="413"/>
        <end position="468"/>
    </location>
</feature>